<dbReference type="EMBL" id="BKCJ010983886">
    <property type="protein sequence ID" value="GFC60043.1"/>
    <property type="molecule type" value="Genomic_DNA"/>
</dbReference>
<protein>
    <submittedName>
        <fullName evidence="1">Uncharacterized protein</fullName>
    </submittedName>
</protein>
<feature type="non-terminal residue" evidence="1">
    <location>
        <position position="1"/>
    </location>
</feature>
<reference evidence="1" key="1">
    <citation type="journal article" date="2019" name="Sci. Rep.">
        <title>Draft genome of Tanacetum cinerariifolium, the natural source of mosquito coil.</title>
        <authorList>
            <person name="Yamashiro T."/>
            <person name="Shiraishi A."/>
            <person name="Satake H."/>
            <person name="Nakayama K."/>
        </authorList>
    </citation>
    <scope>NUCLEOTIDE SEQUENCE</scope>
</reference>
<gene>
    <name evidence="1" type="ORF">Tci_832013</name>
</gene>
<dbReference type="AlphaFoldDB" id="A0A699QBF2"/>
<proteinExistence type="predicted"/>
<comment type="caution">
    <text evidence="1">The sequence shown here is derived from an EMBL/GenBank/DDBJ whole genome shotgun (WGS) entry which is preliminary data.</text>
</comment>
<sequence>VRLIEDCQLGIMGLALMTWEGSRGTWGSYGNVTVRVRVQVLLWDEE</sequence>
<organism evidence="1">
    <name type="scientific">Tanacetum cinerariifolium</name>
    <name type="common">Dalmatian daisy</name>
    <name type="synonym">Chrysanthemum cinerariifolium</name>
    <dbReference type="NCBI Taxonomy" id="118510"/>
    <lineage>
        <taxon>Eukaryota</taxon>
        <taxon>Viridiplantae</taxon>
        <taxon>Streptophyta</taxon>
        <taxon>Embryophyta</taxon>
        <taxon>Tracheophyta</taxon>
        <taxon>Spermatophyta</taxon>
        <taxon>Magnoliopsida</taxon>
        <taxon>eudicotyledons</taxon>
        <taxon>Gunneridae</taxon>
        <taxon>Pentapetalae</taxon>
        <taxon>asterids</taxon>
        <taxon>campanulids</taxon>
        <taxon>Asterales</taxon>
        <taxon>Asteraceae</taxon>
        <taxon>Asteroideae</taxon>
        <taxon>Anthemideae</taxon>
        <taxon>Anthemidinae</taxon>
        <taxon>Tanacetum</taxon>
    </lineage>
</organism>
<accession>A0A699QBF2</accession>
<name>A0A699QBF2_TANCI</name>
<evidence type="ECO:0000313" key="1">
    <source>
        <dbReference type="EMBL" id="GFC60043.1"/>
    </source>
</evidence>